<dbReference type="EMBL" id="LT554349">
    <property type="protein sequence ID" value="SAM04151.1"/>
    <property type="molecule type" value="Genomic_DNA"/>
</dbReference>
<sequence>MCLQCASLAGSFRFGLSSYCPWTWRRLPCGLSTAFDMGISIFPIRCMANDLLDLVLLDLERFLSVVDRMLIPMMQAYVNTGEFKVLQRLASAAKVNVRFYMIYVVVGILGLIYLVLKGGITTRMKLQGFVMAMANSWGLFLVIVFMGYGLVAVPRKLWYASDIKHHLNELYTKAPRIKEDCMDSELEFNELAKTINVISHRAIRTDDALRRMVENTVQRFPFVKHPIYADRDRHTSGIPQVLTEEYIVTLNRNMIIAARMKDRKSALWKNLLSEAYYLQDIEANKENSDRRFHSNLRPLEEGSFWTDIKARLEWWWVIMFRSILYRGLSVILGVVSICILWSELTFNIKSPLVSIVGLAIQACKLNYAAVEVLSFLILTWMCICVYTSLFKVRFFNLYLLIPHHHTDPNSLLWFTSYMCKMMAPLCYNYINLLGPAEARNSKDHTETVFSQFMGKADLVPFLGSTFIDWFPVVVLIPAMAALFHLPSLKWFGNNDDSDPENGGDLDINVAEGKELVLEERRLLERSMNYDNGASLGLMDRAKSIFGLSSSKPPSLPLSSSTDASSSTNLPSAGPLSSSLRQERDKRLDAILGKRPSTEPSAPSSSSTATRYHQTGTHDNQVPLNAKLQSFGDNVKSRLGQFFTMGDTRESMPVRLSSTTRPTPSNGISLSSPSSSPPPPPPPPDKDTTRSGGRVFGSVTNNNAAAPRPPSPNPFQQATTARGNHGTTVSPFTRFDGAPPPST</sequence>
<feature type="transmembrane region" description="Helical" evidence="7">
    <location>
        <begin position="323"/>
        <end position="342"/>
    </location>
</feature>
<dbReference type="InterPro" id="IPR051584">
    <property type="entry name" value="GPCR-associated_LMBR1"/>
</dbReference>
<keyword evidence="5 7" id="KW-0472">Membrane</keyword>
<dbReference type="PANTHER" id="PTHR21355:SF0">
    <property type="entry name" value="G-PROTEIN COUPLED RECEPTOR-ASSOCIATED PROTEIN LMBRD2"/>
    <property type="match status" value="1"/>
</dbReference>
<dbReference type="Proteomes" id="UP000078561">
    <property type="component" value="Unassembled WGS sequence"/>
</dbReference>
<feature type="transmembrane region" description="Helical" evidence="7">
    <location>
        <begin position="128"/>
        <end position="151"/>
    </location>
</feature>
<evidence type="ECO:0000256" key="6">
    <source>
        <dbReference type="SAM" id="MobiDB-lite"/>
    </source>
</evidence>
<keyword evidence="9" id="KW-1185">Reference proteome</keyword>
<accession>A0A163JZD0</accession>
<dbReference type="AlphaFoldDB" id="A0A163JZD0"/>
<evidence type="ECO:0000256" key="1">
    <source>
        <dbReference type="ARBA" id="ARBA00004141"/>
    </source>
</evidence>
<dbReference type="GO" id="GO:0016020">
    <property type="term" value="C:membrane"/>
    <property type="evidence" value="ECO:0007669"/>
    <property type="project" value="UniProtKB-SubCell"/>
</dbReference>
<dbReference type="OMA" id="IYNQCIH"/>
<comment type="subcellular location">
    <subcellularLocation>
        <location evidence="1">Membrane</location>
        <topology evidence="1">Multi-pass membrane protein</topology>
    </subcellularLocation>
</comment>
<dbReference type="InterPro" id="IPR006876">
    <property type="entry name" value="LMBR1-like_membr_prot"/>
</dbReference>
<feature type="compositionally biased region" description="Low complexity" evidence="6">
    <location>
        <begin position="552"/>
        <end position="571"/>
    </location>
</feature>
<evidence type="ECO:0000256" key="3">
    <source>
        <dbReference type="ARBA" id="ARBA00022692"/>
    </source>
</evidence>
<evidence type="ECO:0000256" key="5">
    <source>
        <dbReference type="ARBA" id="ARBA00023136"/>
    </source>
</evidence>
<feature type="transmembrane region" description="Helical" evidence="7">
    <location>
        <begin position="97"/>
        <end position="116"/>
    </location>
</feature>
<protein>
    <recommendedName>
        <fullName evidence="10">LMBR1 domain-containing protein 2</fullName>
    </recommendedName>
</protein>
<dbReference type="FunCoup" id="A0A163JZD0">
    <property type="interactions" value="341"/>
</dbReference>
<evidence type="ECO:0000313" key="8">
    <source>
        <dbReference type="EMBL" id="SAM04151.1"/>
    </source>
</evidence>
<feature type="region of interest" description="Disordered" evidence="6">
    <location>
        <begin position="642"/>
        <end position="742"/>
    </location>
</feature>
<dbReference type="Pfam" id="PF04791">
    <property type="entry name" value="LMBR1"/>
    <property type="match status" value="1"/>
</dbReference>
<dbReference type="OrthoDB" id="203099at2759"/>
<evidence type="ECO:0000313" key="9">
    <source>
        <dbReference type="Proteomes" id="UP000078561"/>
    </source>
</evidence>
<evidence type="ECO:0000256" key="2">
    <source>
        <dbReference type="ARBA" id="ARBA00010487"/>
    </source>
</evidence>
<name>A0A163JZD0_ABSGL</name>
<feature type="transmembrane region" description="Helical" evidence="7">
    <location>
        <begin position="466"/>
        <end position="485"/>
    </location>
</feature>
<evidence type="ECO:0008006" key="10">
    <source>
        <dbReference type="Google" id="ProtNLM"/>
    </source>
</evidence>
<dbReference type="InParanoid" id="A0A163JZD0"/>
<feature type="region of interest" description="Disordered" evidence="6">
    <location>
        <begin position="552"/>
        <end position="623"/>
    </location>
</feature>
<reference evidence="8" key="1">
    <citation type="submission" date="2016-04" db="EMBL/GenBank/DDBJ databases">
        <authorList>
            <person name="Evans L.H."/>
            <person name="Alamgir A."/>
            <person name="Owens N."/>
            <person name="Weber N.D."/>
            <person name="Virtaneva K."/>
            <person name="Barbian K."/>
            <person name="Babar A."/>
            <person name="Rosenke K."/>
        </authorList>
    </citation>
    <scope>NUCLEOTIDE SEQUENCE [LARGE SCALE GENOMIC DNA]</scope>
    <source>
        <strain evidence="8">CBS 101.48</strain>
    </source>
</reference>
<feature type="compositionally biased region" description="Low complexity" evidence="6">
    <location>
        <begin position="597"/>
        <end position="609"/>
    </location>
</feature>
<proteinExistence type="inferred from homology"/>
<feature type="compositionally biased region" description="Polar residues" evidence="6">
    <location>
        <begin position="714"/>
        <end position="730"/>
    </location>
</feature>
<keyword evidence="4 7" id="KW-1133">Transmembrane helix</keyword>
<feature type="compositionally biased region" description="Polar residues" evidence="6">
    <location>
        <begin position="610"/>
        <end position="623"/>
    </location>
</feature>
<dbReference type="PANTHER" id="PTHR21355">
    <property type="entry name" value="G-PROTEIN COUPLED RECEPTOR-ASSOCIATED PROTEIN LMBRD2"/>
    <property type="match status" value="1"/>
</dbReference>
<evidence type="ECO:0000256" key="7">
    <source>
        <dbReference type="SAM" id="Phobius"/>
    </source>
</evidence>
<evidence type="ECO:0000256" key="4">
    <source>
        <dbReference type="ARBA" id="ARBA00022989"/>
    </source>
</evidence>
<gene>
    <name evidence="8" type="primary">ABSGL_10011.1 scaffold 11783</name>
</gene>
<keyword evidence="3 7" id="KW-0812">Transmembrane</keyword>
<feature type="compositionally biased region" description="Polar residues" evidence="6">
    <location>
        <begin position="655"/>
        <end position="669"/>
    </location>
</feature>
<comment type="similarity">
    <text evidence="2">Belongs to the LIMR family.</text>
</comment>
<feature type="transmembrane region" description="Helical" evidence="7">
    <location>
        <begin position="372"/>
        <end position="390"/>
    </location>
</feature>
<dbReference type="STRING" id="4829.A0A163JZD0"/>
<organism evidence="8">
    <name type="scientific">Absidia glauca</name>
    <name type="common">Pin mould</name>
    <dbReference type="NCBI Taxonomy" id="4829"/>
    <lineage>
        <taxon>Eukaryota</taxon>
        <taxon>Fungi</taxon>
        <taxon>Fungi incertae sedis</taxon>
        <taxon>Mucoromycota</taxon>
        <taxon>Mucoromycotina</taxon>
        <taxon>Mucoromycetes</taxon>
        <taxon>Mucorales</taxon>
        <taxon>Cunninghamellaceae</taxon>
        <taxon>Absidia</taxon>
    </lineage>
</organism>